<gene>
    <name evidence="1" type="ORF">MBOT_23970</name>
</gene>
<dbReference type="SUPFAM" id="SSF54786">
    <property type="entry name" value="YcfA/nrd intein domain"/>
    <property type="match status" value="1"/>
</dbReference>
<comment type="caution">
    <text evidence="1">The sequence shown here is derived from an EMBL/GenBank/DDBJ whole genome shotgun (WGS) entry which is preliminary data.</text>
</comment>
<accession>A0A7I9XYY2</accession>
<reference evidence="1 2" key="1">
    <citation type="journal article" date="2019" name="Emerg. Microbes Infect.">
        <title>Comprehensive subspecies identification of 175 nontuberculous mycobacteria species based on 7547 genomic profiles.</title>
        <authorList>
            <person name="Matsumoto Y."/>
            <person name="Kinjo T."/>
            <person name="Motooka D."/>
            <person name="Nabeya D."/>
            <person name="Jung N."/>
            <person name="Uechi K."/>
            <person name="Horii T."/>
            <person name="Iida T."/>
            <person name="Fujita J."/>
            <person name="Nakamura S."/>
        </authorList>
    </citation>
    <scope>NUCLEOTIDE SEQUENCE [LARGE SCALE GENOMIC DNA]</scope>
    <source>
        <strain evidence="1 2">JCM 17322</strain>
    </source>
</reference>
<protein>
    <submittedName>
        <fullName evidence="1">Uncharacterized protein</fullName>
    </submittedName>
</protein>
<proteinExistence type="predicted"/>
<evidence type="ECO:0000313" key="2">
    <source>
        <dbReference type="Proteomes" id="UP000465361"/>
    </source>
</evidence>
<dbReference type="InterPro" id="IPR038570">
    <property type="entry name" value="HicA_sf"/>
</dbReference>
<dbReference type="Gene3D" id="3.30.920.30">
    <property type="entry name" value="Hypothetical protein"/>
    <property type="match status" value="1"/>
</dbReference>
<organism evidence="1 2">
    <name type="scientific">Mycobacterium botniense</name>
    <dbReference type="NCBI Taxonomy" id="84962"/>
    <lineage>
        <taxon>Bacteria</taxon>
        <taxon>Bacillati</taxon>
        <taxon>Actinomycetota</taxon>
        <taxon>Actinomycetes</taxon>
        <taxon>Mycobacteriales</taxon>
        <taxon>Mycobacteriaceae</taxon>
        <taxon>Mycobacterium</taxon>
    </lineage>
</organism>
<dbReference type="AlphaFoldDB" id="A0A7I9XYY2"/>
<evidence type="ECO:0000313" key="1">
    <source>
        <dbReference type="EMBL" id="GFG75032.1"/>
    </source>
</evidence>
<dbReference type="EMBL" id="BLKW01000004">
    <property type="protein sequence ID" value="GFG75032.1"/>
    <property type="molecule type" value="Genomic_DNA"/>
</dbReference>
<name>A0A7I9XYY2_9MYCO</name>
<keyword evidence="2" id="KW-1185">Reference proteome</keyword>
<sequence>MVVKEEPARTITMRLRKSRFSPTDAAGSHTKWLHLLGPSVSIPYGHRTISPGVVRQINNAIAQAERLAKEEKEAKEGK</sequence>
<dbReference type="Proteomes" id="UP000465361">
    <property type="component" value="Unassembled WGS sequence"/>
</dbReference>